<dbReference type="Pfam" id="PF12937">
    <property type="entry name" value="F-box-like"/>
    <property type="match status" value="1"/>
</dbReference>
<evidence type="ECO:0000313" key="2">
    <source>
        <dbReference type="EMBL" id="KAF7356478.1"/>
    </source>
</evidence>
<dbReference type="EMBL" id="JACAZI010000007">
    <property type="protein sequence ID" value="KAF7356478.1"/>
    <property type="molecule type" value="Genomic_DNA"/>
</dbReference>
<keyword evidence="3" id="KW-1185">Reference proteome</keyword>
<comment type="caution">
    <text evidence="2">The sequence shown here is derived from an EMBL/GenBank/DDBJ whole genome shotgun (WGS) entry which is preliminary data.</text>
</comment>
<feature type="domain" description="F-box" evidence="1">
    <location>
        <begin position="53"/>
        <end position="106"/>
    </location>
</feature>
<evidence type="ECO:0000313" key="3">
    <source>
        <dbReference type="Proteomes" id="UP000620124"/>
    </source>
</evidence>
<sequence>MTAKSDIQTVHTVSPFHPGYVCDVEERYIYFGSIIESTEQRRAREIRTQHNELLPIGRLPAEILADIFVRCVPTTIHSDLSFLHLTRVCSRWRNIALECPDFWSTLIFSRPEWTPVMLVRSKMASLIIRVDLHKDHANSPEPILLEHTSRLGTLDIRSPQPQLATFMDNLEHAGAAPRLQYIKIVNASTDNLGEGDMWLPRNLFRRTEFVESRKVGMQPGVRLHLECCAFPWDSGWYSHLTHLHLENINPTQRPTMEAFLAILVGSPNLQTLSVIDCSPTTSSGFTVELPHLTALTIKTDSPSACLDLLGYLNIPPSASTDMTVKKGINDRLLPVLPQGPSPNMFDTVRIEHTSSSFAYSVSHSARPEWARTLRTDAAWTHLGAIRAVEIVRKHLDFSNVTILHLRGMNCLPPPLSWTADHSEAIRVTLSLWDTLGRALPHVRTLHIHKSFPALWLDFLLTQAMLLVGVSHYLSCFSIRLMLPRAVDTPAAKYGTPLFRGPDGALTHAWAGLRCLALHDIDLHSPVNEHPPGKAPIWRLEIEGCDNVSAHDLAHFRLFADVEWDGKGQTEERKADEGDESLRSYSVNVFAEMVEFSRSKSK</sequence>
<dbReference type="Gene3D" id="1.20.1280.50">
    <property type="match status" value="1"/>
</dbReference>
<protein>
    <recommendedName>
        <fullName evidence="1">F-box domain-containing protein</fullName>
    </recommendedName>
</protein>
<dbReference type="SUPFAM" id="SSF81383">
    <property type="entry name" value="F-box domain"/>
    <property type="match status" value="1"/>
</dbReference>
<dbReference type="OrthoDB" id="2993888at2759"/>
<dbReference type="InterPro" id="IPR036047">
    <property type="entry name" value="F-box-like_dom_sf"/>
</dbReference>
<organism evidence="2 3">
    <name type="scientific">Mycena venus</name>
    <dbReference type="NCBI Taxonomy" id="2733690"/>
    <lineage>
        <taxon>Eukaryota</taxon>
        <taxon>Fungi</taxon>
        <taxon>Dikarya</taxon>
        <taxon>Basidiomycota</taxon>
        <taxon>Agaricomycotina</taxon>
        <taxon>Agaricomycetes</taxon>
        <taxon>Agaricomycetidae</taxon>
        <taxon>Agaricales</taxon>
        <taxon>Marasmiineae</taxon>
        <taxon>Mycenaceae</taxon>
        <taxon>Mycena</taxon>
    </lineage>
</organism>
<name>A0A8H6Y8U8_9AGAR</name>
<dbReference type="PROSITE" id="PS50181">
    <property type="entry name" value="FBOX"/>
    <property type="match status" value="1"/>
</dbReference>
<accession>A0A8H6Y8U8</accession>
<dbReference type="AlphaFoldDB" id="A0A8H6Y8U8"/>
<dbReference type="Proteomes" id="UP000620124">
    <property type="component" value="Unassembled WGS sequence"/>
</dbReference>
<proteinExistence type="predicted"/>
<reference evidence="2" key="1">
    <citation type="submission" date="2020-05" db="EMBL/GenBank/DDBJ databases">
        <title>Mycena genomes resolve the evolution of fungal bioluminescence.</title>
        <authorList>
            <person name="Tsai I.J."/>
        </authorList>
    </citation>
    <scope>NUCLEOTIDE SEQUENCE</scope>
    <source>
        <strain evidence="2">CCC161011</strain>
    </source>
</reference>
<evidence type="ECO:0000259" key="1">
    <source>
        <dbReference type="PROSITE" id="PS50181"/>
    </source>
</evidence>
<dbReference type="InterPro" id="IPR001810">
    <property type="entry name" value="F-box_dom"/>
</dbReference>
<gene>
    <name evidence="2" type="ORF">MVEN_00980900</name>
</gene>